<keyword evidence="4 5" id="KW-0472">Membrane</keyword>
<feature type="transmembrane region" description="Helical" evidence="5">
    <location>
        <begin position="44"/>
        <end position="62"/>
    </location>
</feature>
<feature type="transmembrane region" description="Helical" evidence="5">
    <location>
        <begin position="212"/>
        <end position="241"/>
    </location>
</feature>
<dbReference type="OrthoDB" id="1467772at2"/>
<feature type="transmembrane region" description="Helical" evidence="5">
    <location>
        <begin position="162"/>
        <end position="184"/>
    </location>
</feature>
<dbReference type="PROSITE" id="PS51257">
    <property type="entry name" value="PROKAR_LIPOPROTEIN"/>
    <property type="match status" value="1"/>
</dbReference>
<evidence type="ECO:0000256" key="3">
    <source>
        <dbReference type="ARBA" id="ARBA00022989"/>
    </source>
</evidence>
<reference evidence="6 7" key="1">
    <citation type="submission" date="2019-03" db="EMBL/GenBank/DDBJ databases">
        <title>Genomic Encyclopedia of Type Strains, Phase IV (KMG-IV): sequencing the most valuable type-strain genomes for metagenomic binning, comparative biology and taxonomic classification.</title>
        <authorList>
            <person name="Goeker M."/>
        </authorList>
    </citation>
    <scope>NUCLEOTIDE SEQUENCE [LARGE SCALE GENOMIC DNA]</scope>
    <source>
        <strain evidence="6 7">DSM 100059</strain>
    </source>
</reference>
<evidence type="ECO:0000256" key="4">
    <source>
        <dbReference type="ARBA" id="ARBA00023136"/>
    </source>
</evidence>
<keyword evidence="6" id="KW-0808">Transferase</keyword>
<evidence type="ECO:0000256" key="2">
    <source>
        <dbReference type="ARBA" id="ARBA00022692"/>
    </source>
</evidence>
<evidence type="ECO:0000313" key="6">
    <source>
        <dbReference type="EMBL" id="TDX00803.1"/>
    </source>
</evidence>
<dbReference type="EMBL" id="SODV01000001">
    <property type="protein sequence ID" value="TDX00803.1"/>
    <property type="molecule type" value="Genomic_DNA"/>
</dbReference>
<feature type="transmembrane region" description="Helical" evidence="5">
    <location>
        <begin position="12"/>
        <end position="32"/>
    </location>
</feature>
<name>A0A4V3GLT9_9BACT</name>
<dbReference type="Pfam" id="PF01040">
    <property type="entry name" value="UbiA"/>
    <property type="match status" value="1"/>
</dbReference>
<accession>A0A4V3GLT9</accession>
<keyword evidence="3 5" id="KW-1133">Transmembrane helix</keyword>
<evidence type="ECO:0000256" key="5">
    <source>
        <dbReference type="SAM" id="Phobius"/>
    </source>
</evidence>
<feature type="transmembrane region" description="Helical" evidence="5">
    <location>
        <begin position="135"/>
        <end position="156"/>
    </location>
</feature>
<proteinExistence type="predicted"/>
<evidence type="ECO:0000313" key="7">
    <source>
        <dbReference type="Proteomes" id="UP000294498"/>
    </source>
</evidence>
<dbReference type="InterPro" id="IPR000537">
    <property type="entry name" value="UbiA_prenyltransferase"/>
</dbReference>
<protein>
    <submittedName>
        <fullName evidence="6">UbiA prenyltransferase family protein</fullName>
    </submittedName>
</protein>
<feature type="transmembrane region" description="Helical" evidence="5">
    <location>
        <begin position="261"/>
        <end position="280"/>
    </location>
</feature>
<feature type="transmembrane region" description="Helical" evidence="5">
    <location>
        <begin position="82"/>
        <end position="99"/>
    </location>
</feature>
<organism evidence="6 7">
    <name type="scientific">Dinghuibacter silviterrae</name>
    <dbReference type="NCBI Taxonomy" id="1539049"/>
    <lineage>
        <taxon>Bacteria</taxon>
        <taxon>Pseudomonadati</taxon>
        <taxon>Bacteroidota</taxon>
        <taxon>Chitinophagia</taxon>
        <taxon>Chitinophagales</taxon>
        <taxon>Chitinophagaceae</taxon>
        <taxon>Dinghuibacter</taxon>
    </lineage>
</organism>
<comment type="subcellular location">
    <subcellularLocation>
        <location evidence="1">Membrane</location>
        <topology evidence="1">Multi-pass membrane protein</topology>
    </subcellularLocation>
</comment>
<gene>
    <name evidence="6" type="ORF">EDB95_1832</name>
</gene>
<dbReference type="GO" id="GO:0016020">
    <property type="term" value="C:membrane"/>
    <property type="evidence" value="ECO:0007669"/>
    <property type="project" value="UniProtKB-SubCell"/>
</dbReference>
<sequence length="281" mass="31838">MVKGYVKFALDFFLFSSLFISGCAVVMVYQTNQLLGLAEVPDDLYAFVFWATMASYNFHWYLTPTAYSSSERIGWSHRHKRLELTLFLFSGLGAAYFLFFLHKYAGWIGLGILLTFLYTAPKIPFKPLAALSRIAVGKTIFLTAVWTYITTVLPVVMSGSPFTWAALLLTLHRLFLIYAICIIFDYRDRDQDKQSGIRSLVVYLDEEGNDRLFYGCCAAALISTLLLLTCGFSVTIVLALFVPILTTMLLYPEGKRSKSDYLFYFVLDGLMAFSAVFTTFL</sequence>
<comment type="caution">
    <text evidence="6">The sequence shown here is derived from an EMBL/GenBank/DDBJ whole genome shotgun (WGS) entry which is preliminary data.</text>
</comment>
<dbReference type="AlphaFoldDB" id="A0A4V3GLT9"/>
<dbReference type="Gene3D" id="1.20.120.1780">
    <property type="entry name" value="UbiA prenyltransferase"/>
    <property type="match status" value="1"/>
</dbReference>
<feature type="transmembrane region" description="Helical" evidence="5">
    <location>
        <begin position="105"/>
        <end position="123"/>
    </location>
</feature>
<keyword evidence="2 5" id="KW-0812">Transmembrane</keyword>
<keyword evidence="7" id="KW-1185">Reference proteome</keyword>
<dbReference type="Proteomes" id="UP000294498">
    <property type="component" value="Unassembled WGS sequence"/>
</dbReference>
<dbReference type="GO" id="GO:0016765">
    <property type="term" value="F:transferase activity, transferring alkyl or aryl (other than methyl) groups"/>
    <property type="evidence" value="ECO:0007669"/>
    <property type="project" value="InterPro"/>
</dbReference>
<evidence type="ECO:0000256" key="1">
    <source>
        <dbReference type="ARBA" id="ARBA00004141"/>
    </source>
</evidence>